<evidence type="ECO:0000313" key="1">
    <source>
        <dbReference type="EMBL" id="KAK9236989.1"/>
    </source>
</evidence>
<accession>A0ACC3SZC0</accession>
<organism evidence="1 2">
    <name type="scientific">Lipomyces kononenkoae</name>
    <name type="common">Yeast</name>
    <dbReference type="NCBI Taxonomy" id="34357"/>
    <lineage>
        <taxon>Eukaryota</taxon>
        <taxon>Fungi</taxon>
        <taxon>Dikarya</taxon>
        <taxon>Ascomycota</taxon>
        <taxon>Saccharomycotina</taxon>
        <taxon>Lipomycetes</taxon>
        <taxon>Lipomycetales</taxon>
        <taxon>Lipomycetaceae</taxon>
        <taxon>Lipomyces</taxon>
    </lineage>
</organism>
<name>A0ACC3SZC0_LIPKO</name>
<reference evidence="2" key="1">
    <citation type="journal article" date="2024" name="Front. Bioeng. Biotechnol.">
        <title>Genome-scale model development and genomic sequencing of the oleaginous clade Lipomyces.</title>
        <authorList>
            <person name="Czajka J.J."/>
            <person name="Han Y."/>
            <person name="Kim J."/>
            <person name="Mondo S.J."/>
            <person name="Hofstad B.A."/>
            <person name="Robles A."/>
            <person name="Haridas S."/>
            <person name="Riley R."/>
            <person name="LaButti K."/>
            <person name="Pangilinan J."/>
            <person name="Andreopoulos W."/>
            <person name="Lipzen A."/>
            <person name="Yan J."/>
            <person name="Wang M."/>
            <person name="Ng V."/>
            <person name="Grigoriev I.V."/>
            <person name="Spatafora J.W."/>
            <person name="Magnuson J.K."/>
            <person name="Baker S.E."/>
            <person name="Pomraning K.R."/>
        </authorList>
    </citation>
    <scope>NUCLEOTIDE SEQUENCE [LARGE SCALE GENOMIC DNA]</scope>
    <source>
        <strain evidence="2">CBS 7786</strain>
    </source>
</reference>
<dbReference type="EMBL" id="MU971376">
    <property type="protein sequence ID" value="KAK9236989.1"/>
    <property type="molecule type" value="Genomic_DNA"/>
</dbReference>
<gene>
    <name evidence="1" type="ORF">V1525DRAFT_405266</name>
</gene>
<keyword evidence="2" id="KW-1185">Reference proteome</keyword>
<evidence type="ECO:0000313" key="2">
    <source>
        <dbReference type="Proteomes" id="UP001433508"/>
    </source>
</evidence>
<comment type="caution">
    <text evidence="1">The sequence shown here is derived from an EMBL/GenBank/DDBJ whole genome shotgun (WGS) entry which is preliminary data.</text>
</comment>
<protein>
    <submittedName>
        <fullName evidence="1">Uncharacterized protein</fullName>
    </submittedName>
</protein>
<dbReference type="Proteomes" id="UP001433508">
    <property type="component" value="Unassembled WGS sequence"/>
</dbReference>
<proteinExistence type="predicted"/>
<sequence length="854" mass="94283">MPKTNGTSALLADSGTKGWPPSRIATPSIEDDGSYDSDSKVPLTDRVPSLVHRWQQSTSILSLAASDRYIFAGTGGNEIQVFDTDTYQKVDTLTGHGGSVLCLYVSTSKSLLFSGASDSILKVWDTDSLQELYTIYSVFDIGDIFAVLYSEILETVFFGSQNASIQWCDMTTIDRHTSLDKSGLPSNRFSKFFNSSRPGGKSSPCPKENKLAVPKSLIELPYHNIVPYAHFGYVYCMQIYQPPAHTPLGVAEEYILSGGGDGNVNLWAMRNGALESIRKLPNSSSVLCMTVIDTFLYCGLSGGVINIWDLDAFQLIKSVQAHTDDVLSIRSFGNCVFSGSEEYVRKWSRDLSFRSRWKCHNGLILSTITVKRDKRNLLITGGNDDSVALWNITDAFPNRRPDLSFANDQLLASLATFVSFRTVSGSEEYLADCRRCATFLKSLLKKFGASSHLIVTEDNRNPIVYGRFSANSSDKSETTVLFYGHYDVIDASGSGKWETDPHTLSGLNGYLYARGVSDNKGPVLAAIFAAAELLQEGKLRTNVTFLIEGEEECGSLGFQAAVSAKRDLIEPDIDWILLSNSYWLDDEIPCLNYGLRGVIHLTVEVSSDRPDLHSGVDGGVDREPLMDLTKLLAKLTDDSGKVLVPGFYEPVRPITEAEELLYEQIGENSSVGLSKELLMAKWRLPSLTVHAINVSGPPNQTIIPHKATATISLRIVPDQDIDVVSSSLQRCLVSQFASFKSRNHLSIKLNRQADAWLGDPENAAFKALANAVKDEWGVHPLYIREGGTIPAVRFLEKEFDAPAAQLPCGQASDHAHLDNERLRVVNLYRAKNIWRRAFDELPKRTKITNGLKMD</sequence>